<dbReference type="Pfam" id="PF04082">
    <property type="entry name" value="Fungal_trans"/>
    <property type="match status" value="1"/>
</dbReference>
<evidence type="ECO:0000256" key="1">
    <source>
        <dbReference type="ARBA" id="ARBA00022723"/>
    </source>
</evidence>
<dbReference type="GO" id="GO:0006351">
    <property type="term" value="P:DNA-templated transcription"/>
    <property type="evidence" value="ECO:0007669"/>
    <property type="project" value="InterPro"/>
</dbReference>
<dbReference type="OMA" id="QWHAILA"/>
<dbReference type="InterPro" id="IPR051430">
    <property type="entry name" value="Fungal_TF_Env_Response"/>
</dbReference>
<keyword evidence="4" id="KW-0238">DNA-binding</keyword>
<dbReference type="GO" id="GO:0005634">
    <property type="term" value="C:nucleus"/>
    <property type="evidence" value="ECO:0007669"/>
    <property type="project" value="TreeGrafter"/>
</dbReference>
<dbReference type="GO" id="GO:0001228">
    <property type="term" value="F:DNA-binding transcription activator activity, RNA polymerase II-specific"/>
    <property type="evidence" value="ECO:0007669"/>
    <property type="project" value="TreeGrafter"/>
</dbReference>
<keyword evidence="5" id="KW-0804">Transcription</keyword>
<evidence type="ECO:0000256" key="3">
    <source>
        <dbReference type="ARBA" id="ARBA00023015"/>
    </source>
</evidence>
<dbReference type="eggNOG" id="ENOG502RZYM">
    <property type="taxonomic scope" value="Eukaryota"/>
</dbReference>
<dbReference type="GO" id="GO:0008270">
    <property type="term" value="F:zinc ion binding"/>
    <property type="evidence" value="ECO:0007669"/>
    <property type="project" value="InterPro"/>
</dbReference>
<feature type="compositionally biased region" description="Low complexity" evidence="7">
    <location>
        <begin position="448"/>
        <end position="457"/>
    </location>
</feature>
<evidence type="ECO:0000256" key="2">
    <source>
        <dbReference type="ARBA" id="ARBA00022833"/>
    </source>
</evidence>
<evidence type="ECO:0000256" key="6">
    <source>
        <dbReference type="ARBA" id="ARBA00023242"/>
    </source>
</evidence>
<dbReference type="CDD" id="cd12148">
    <property type="entry name" value="fungal_TF_MHR"/>
    <property type="match status" value="1"/>
</dbReference>
<keyword evidence="3" id="KW-0805">Transcription regulation</keyword>
<keyword evidence="2" id="KW-0862">Zinc</keyword>
<dbReference type="PANTHER" id="PTHR31944">
    <property type="entry name" value="HEME-RESPONSIVE ZINC FINGER TRANSCRIPTION FACTOR HAP1"/>
    <property type="match status" value="1"/>
</dbReference>
<keyword evidence="10" id="KW-1185">Reference proteome</keyword>
<dbReference type="PANTHER" id="PTHR31944:SF129">
    <property type="entry name" value="ASPYRIDONES CLUSTER REGULATOR APDR-RELATED"/>
    <property type="match status" value="1"/>
</dbReference>
<name>G9NRY7_HYPAI</name>
<dbReference type="AlphaFoldDB" id="G9NRY7"/>
<reference evidence="9 10" key="1">
    <citation type="journal article" date="2011" name="Genome Biol.">
        <title>Comparative genome sequence analysis underscores mycoparasitism as the ancestral life style of Trichoderma.</title>
        <authorList>
            <person name="Kubicek C.P."/>
            <person name="Herrera-Estrella A."/>
            <person name="Seidl-Seiboth V."/>
            <person name="Martinez D.A."/>
            <person name="Druzhinina I.S."/>
            <person name="Thon M."/>
            <person name="Zeilinger S."/>
            <person name="Casas-Flores S."/>
            <person name="Horwitz B.A."/>
            <person name="Mukherjee P.K."/>
            <person name="Mukherjee M."/>
            <person name="Kredics L."/>
            <person name="Alcaraz L.D."/>
            <person name="Aerts A."/>
            <person name="Antal Z."/>
            <person name="Atanasova L."/>
            <person name="Cervantes-Badillo M.G."/>
            <person name="Challacombe J."/>
            <person name="Chertkov O."/>
            <person name="McCluskey K."/>
            <person name="Coulpier F."/>
            <person name="Deshpande N."/>
            <person name="von Doehren H."/>
            <person name="Ebbole D.J."/>
            <person name="Esquivel-Naranjo E.U."/>
            <person name="Fekete E."/>
            <person name="Flipphi M."/>
            <person name="Glaser F."/>
            <person name="Gomez-Rodriguez E.Y."/>
            <person name="Gruber S."/>
            <person name="Han C."/>
            <person name="Henrissat B."/>
            <person name="Hermosa R."/>
            <person name="Hernandez-Onate M."/>
            <person name="Karaffa L."/>
            <person name="Kosti I."/>
            <person name="Le Crom S."/>
            <person name="Lindquist E."/>
            <person name="Lucas S."/>
            <person name="Luebeck M."/>
            <person name="Luebeck P.S."/>
            <person name="Margeot A."/>
            <person name="Metz B."/>
            <person name="Misra M."/>
            <person name="Nevalainen H."/>
            <person name="Omann M."/>
            <person name="Packer N."/>
            <person name="Perrone G."/>
            <person name="Uresti-Rivera E.E."/>
            <person name="Salamov A."/>
            <person name="Schmoll M."/>
            <person name="Seiboth B."/>
            <person name="Shapiro H."/>
            <person name="Sukno S."/>
            <person name="Tamayo-Ramos J.A."/>
            <person name="Tisch D."/>
            <person name="Wiest A."/>
            <person name="Wilkinson H.H."/>
            <person name="Zhang M."/>
            <person name="Coutinho P.M."/>
            <person name="Kenerley C.M."/>
            <person name="Monte E."/>
            <person name="Baker S.E."/>
            <person name="Grigoriev I.V."/>
        </authorList>
    </citation>
    <scope>NUCLEOTIDE SEQUENCE [LARGE SCALE GENOMIC DNA]</scope>
    <source>
        <strain evidence="10">ATCC 20476 / IMI 206040</strain>
    </source>
</reference>
<dbReference type="GO" id="GO:0000978">
    <property type="term" value="F:RNA polymerase II cis-regulatory region sequence-specific DNA binding"/>
    <property type="evidence" value="ECO:0007669"/>
    <property type="project" value="TreeGrafter"/>
</dbReference>
<comment type="caution">
    <text evidence="9">The sequence shown here is derived from an EMBL/GenBank/DDBJ whole genome shotgun (WGS) entry which is preliminary data.</text>
</comment>
<evidence type="ECO:0000256" key="7">
    <source>
        <dbReference type="SAM" id="MobiDB-lite"/>
    </source>
</evidence>
<evidence type="ECO:0000313" key="10">
    <source>
        <dbReference type="Proteomes" id="UP000005426"/>
    </source>
</evidence>
<evidence type="ECO:0000256" key="4">
    <source>
        <dbReference type="ARBA" id="ARBA00023125"/>
    </source>
</evidence>
<dbReference type="OrthoDB" id="4337792at2759"/>
<organism evidence="9 10">
    <name type="scientific">Hypocrea atroviridis (strain ATCC 20476 / IMI 206040)</name>
    <name type="common">Trichoderma atroviride</name>
    <dbReference type="NCBI Taxonomy" id="452589"/>
    <lineage>
        <taxon>Eukaryota</taxon>
        <taxon>Fungi</taxon>
        <taxon>Dikarya</taxon>
        <taxon>Ascomycota</taxon>
        <taxon>Pezizomycotina</taxon>
        <taxon>Sordariomycetes</taxon>
        <taxon>Hypocreomycetidae</taxon>
        <taxon>Hypocreales</taxon>
        <taxon>Hypocreaceae</taxon>
        <taxon>Trichoderma</taxon>
    </lineage>
</organism>
<dbReference type="HOGENOM" id="CLU_007091_4_0_1"/>
<dbReference type="Proteomes" id="UP000005426">
    <property type="component" value="Unassembled WGS sequence"/>
</dbReference>
<proteinExistence type="predicted"/>
<gene>
    <name evidence="9" type="ORF">TRIATDRAFT_317686</name>
</gene>
<feature type="domain" description="Xylanolytic transcriptional activator regulatory" evidence="8">
    <location>
        <begin position="238"/>
        <end position="474"/>
    </location>
</feature>
<accession>G9NRY7</accession>
<dbReference type="STRING" id="452589.G9NRY7"/>
<evidence type="ECO:0000256" key="5">
    <source>
        <dbReference type="ARBA" id="ARBA00023163"/>
    </source>
</evidence>
<sequence>MAFTATMVRTAKLGIAPKTFVVIQSTPSPTIPPAVTVSTNAASSSPLTQSSGRLDLFPLETTAHLRDDVGDLATYLGLDDAHSRVAPSQSTRVSFPDASASNFSDASTAVSRQLSTPSEDHTSWSSANSIFDPEPQQQTPSVATHGRIATCWEEAMNKCERLQFVLHGLRNKRGPIQLQSKHEPLRPLMDKFVKLERQVRASKHSAPSLSLNWTATPELPNYAVKKLLPPQRICDILLDAYLGTFESVLRILHVPSFLRDYGRFWAGSSSTWSPEIEELFLCKLVICIALGAFVNPELDTADKTVSEQTQDGIYWRDQAKTWIAYGRQWLARKAIAGSRADLNTAQIICLLALSRYTGPVNATSTGSLWSPGDHDLTRLAIQLGLHRDPATIDPDMPATEIEVRRRLWATMLELSLQLCLDHELPAPISPETYDCAPPSDLADEDASTSDADSAPSSYLNSLSPGYRMTRTNFLVILTRTQRLRLRILHVMHSPGAAKALDDTHRLAAELKAAYSTELRRLQSLPKKPTEFQIKLLDTLTLPFVLAPHAKFAAHPLPSPACYFSRKVRMEISALLLTNHPSGLATVTQPPAAGLDEVTADADGIPVLPSNTTSSAATTATTSSSASSAASSLAVLRIHGQGHFATLQWHAILALCLDLISELKDEFFSAVSGPSWRQIQDTIQAYVAILEQRVRTSGGATSAREFLFCSSAAAYIEAMLVGDGEADQAITAAAYAALTLSCDIMEQGLQPRRGITTYQVDMPAGVLRLKYVITDPSSI</sequence>
<keyword evidence="1" id="KW-0479">Metal-binding</keyword>
<dbReference type="InterPro" id="IPR007219">
    <property type="entry name" value="XnlR_reg_dom"/>
</dbReference>
<feature type="region of interest" description="Disordered" evidence="7">
    <location>
        <begin position="109"/>
        <end position="142"/>
    </location>
</feature>
<dbReference type="EMBL" id="ABDG02000022">
    <property type="protein sequence ID" value="EHK46767.1"/>
    <property type="molecule type" value="Genomic_DNA"/>
</dbReference>
<protein>
    <recommendedName>
        <fullName evidence="8">Xylanolytic transcriptional activator regulatory domain-containing protein</fullName>
    </recommendedName>
</protein>
<feature type="region of interest" description="Disordered" evidence="7">
    <location>
        <begin position="431"/>
        <end position="458"/>
    </location>
</feature>
<evidence type="ECO:0000259" key="8">
    <source>
        <dbReference type="Pfam" id="PF04082"/>
    </source>
</evidence>
<keyword evidence="6" id="KW-0539">Nucleus</keyword>
<evidence type="ECO:0000313" key="9">
    <source>
        <dbReference type="EMBL" id="EHK46767.1"/>
    </source>
</evidence>